<feature type="signal peptide" evidence="3">
    <location>
        <begin position="1"/>
        <end position="27"/>
    </location>
</feature>
<dbReference type="InterPro" id="IPR019734">
    <property type="entry name" value="TPR_rpt"/>
</dbReference>
<evidence type="ECO:0000256" key="1">
    <source>
        <dbReference type="ARBA" id="ARBA00022737"/>
    </source>
</evidence>
<dbReference type="PANTHER" id="PTHR45586:SF1">
    <property type="entry name" value="LIPOPOLYSACCHARIDE ASSEMBLY PROTEIN B"/>
    <property type="match status" value="1"/>
</dbReference>
<dbReference type="InterPro" id="IPR051012">
    <property type="entry name" value="CellSynth/LPSAsmb/PSIAsmb"/>
</dbReference>
<dbReference type="Proteomes" id="UP000298049">
    <property type="component" value="Chromosome"/>
</dbReference>
<keyword evidence="2" id="KW-0802">TPR repeat</keyword>
<dbReference type="KEGG" id="hmi:soil367_10080"/>
<dbReference type="AlphaFoldDB" id="A0A4P7XGV3"/>
<proteinExistence type="predicted"/>
<keyword evidence="3" id="KW-0732">Signal</keyword>
<name>A0A4P7XGV3_9ALTE</name>
<sequence>MSRADICRRGRAIKNANLLALILLALAVSGCASNSGIPADQLSVDEIESGVAADEVEIWIEPLTAEQDQQLSRARGAWAEGDLESARQILDSLLAIRPDHPDVMTNAAIVAREQGRREASRTLLEEALKVAPGHRVASNNLGLMLAETGEFADARKVLVRAVQRYPEEPSLHYNLAVIYELYVQDLAKALEHYKQYQSLLDEPDAQVEGWIVDLERRVE</sequence>
<evidence type="ECO:0000256" key="3">
    <source>
        <dbReference type="SAM" id="SignalP"/>
    </source>
</evidence>
<organism evidence="4 5">
    <name type="scientific">Hydrocarboniclastica marina</name>
    <dbReference type="NCBI Taxonomy" id="2259620"/>
    <lineage>
        <taxon>Bacteria</taxon>
        <taxon>Pseudomonadati</taxon>
        <taxon>Pseudomonadota</taxon>
        <taxon>Gammaproteobacteria</taxon>
        <taxon>Alteromonadales</taxon>
        <taxon>Alteromonadaceae</taxon>
        <taxon>Hydrocarboniclastica</taxon>
    </lineage>
</organism>
<feature type="chain" id="PRO_5020500745" evidence="3">
    <location>
        <begin position="28"/>
        <end position="219"/>
    </location>
</feature>
<protein>
    <submittedName>
        <fullName evidence="4">Uncharacterized protein</fullName>
    </submittedName>
</protein>
<evidence type="ECO:0000313" key="4">
    <source>
        <dbReference type="EMBL" id="QCF26251.1"/>
    </source>
</evidence>
<dbReference type="OrthoDB" id="255821at2"/>
<dbReference type="PROSITE" id="PS51257">
    <property type="entry name" value="PROKAR_LIPOPROTEIN"/>
    <property type="match status" value="1"/>
</dbReference>
<keyword evidence="5" id="KW-1185">Reference proteome</keyword>
<dbReference type="Pfam" id="PF13432">
    <property type="entry name" value="TPR_16"/>
    <property type="match status" value="1"/>
</dbReference>
<dbReference type="SUPFAM" id="SSF48452">
    <property type="entry name" value="TPR-like"/>
    <property type="match status" value="1"/>
</dbReference>
<dbReference type="RefSeq" id="WP_136548971.1">
    <property type="nucleotide sequence ID" value="NZ_CP031093.1"/>
</dbReference>
<dbReference type="SMART" id="SM00028">
    <property type="entry name" value="TPR"/>
    <property type="match status" value="3"/>
</dbReference>
<accession>A0A4P7XGV3</accession>
<evidence type="ECO:0000313" key="5">
    <source>
        <dbReference type="Proteomes" id="UP000298049"/>
    </source>
</evidence>
<dbReference type="InterPro" id="IPR011990">
    <property type="entry name" value="TPR-like_helical_dom_sf"/>
</dbReference>
<keyword evidence="1" id="KW-0677">Repeat</keyword>
<evidence type="ECO:0000256" key="2">
    <source>
        <dbReference type="ARBA" id="ARBA00022803"/>
    </source>
</evidence>
<dbReference type="PANTHER" id="PTHR45586">
    <property type="entry name" value="TPR REPEAT-CONTAINING PROTEIN PA4667"/>
    <property type="match status" value="1"/>
</dbReference>
<dbReference type="Gene3D" id="1.25.40.10">
    <property type="entry name" value="Tetratricopeptide repeat domain"/>
    <property type="match status" value="1"/>
</dbReference>
<dbReference type="EMBL" id="CP031093">
    <property type="protein sequence ID" value="QCF26251.1"/>
    <property type="molecule type" value="Genomic_DNA"/>
</dbReference>
<gene>
    <name evidence="4" type="ORF">soil367_10080</name>
</gene>
<reference evidence="4 5" key="1">
    <citation type="submission" date="2018-07" db="EMBL/GenBank/DDBJ databases">
        <title>Marsedoiliclastica nanhaica gen. nov. sp. nov., a novel marine hydrocarbonoclastic bacterium isolated from an in-situ enriched hydrocarbon-degrading consortium in deep-sea sediment.</title>
        <authorList>
            <person name="Dong C."/>
            <person name="Ma T."/>
            <person name="Liu R."/>
            <person name="Shao Z."/>
        </authorList>
    </citation>
    <scope>NUCLEOTIDE SEQUENCE [LARGE SCALE GENOMIC DNA]</scope>
    <source>
        <strain evidence="5">soil36-7</strain>
    </source>
</reference>